<accession>A0A8T0RB82</accession>
<dbReference type="InterPro" id="IPR002083">
    <property type="entry name" value="MATH/TRAF_dom"/>
</dbReference>
<name>A0A8T0RB82_PANVG</name>
<comment type="caution">
    <text evidence="2">The sequence shown here is derived from an EMBL/GenBank/DDBJ whole genome shotgun (WGS) entry which is preliminary data.</text>
</comment>
<sequence>MPPSRRFFRRLWPSSSSSSPRRAAPPTTTTVSTSTPGTAQGRHVFEINGYSKHRGMGMGDADANFVRSGTFSVGGHDWSILFCSRKKTVTSQFFSSSWRKAPTCERPAT</sequence>
<evidence type="ECO:0000313" key="3">
    <source>
        <dbReference type="Proteomes" id="UP000823388"/>
    </source>
</evidence>
<dbReference type="CDD" id="cd00121">
    <property type="entry name" value="MATH"/>
    <property type="match status" value="1"/>
</dbReference>
<keyword evidence="3" id="KW-1185">Reference proteome</keyword>
<dbReference type="EMBL" id="CM029047">
    <property type="protein sequence ID" value="KAG2582506.1"/>
    <property type="molecule type" value="Genomic_DNA"/>
</dbReference>
<dbReference type="Proteomes" id="UP000823388">
    <property type="component" value="Chromosome 6K"/>
</dbReference>
<proteinExistence type="predicted"/>
<dbReference type="SUPFAM" id="SSF49599">
    <property type="entry name" value="TRAF domain-like"/>
    <property type="match status" value="1"/>
</dbReference>
<evidence type="ECO:0000256" key="1">
    <source>
        <dbReference type="SAM" id="MobiDB-lite"/>
    </source>
</evidence>
<evidence type="ECO:0000313" key="2">
    <source>
        <dbReference type="EMBL" id="KAG2582506.1"/>
    </source>
</evidence>
<reference evidence="2" key="1">
    <citation type="submission" date="2020-05" db="EMBL/GenBank/DDBJ databases">
        <title>WGS assembly of Panicum virgatum.</title>
        <authorList>
            <person name="Lovell J.T."/>
            <person name="Jenkins J."/>
            <person name="Shu S."/>
            <person name="Juenger T.E."/>
            <person name="Schmutz J."/>
        </authorList>
    </citation>
    <scope>NUCLEOTIDE SEQUENCE</scope>
    <source>
        <strain evidence="2">AP13</strain>
    </source>
</reference>
<organism evidence="2 3">
    <name type="scientific">Panicum virgatum</name>
    <name type="common">Blackwell switchgrass</name>
    <dbReference type="NCBI Taxonomy" id="38727"/>
    <lineage>
        <taxon>Eukaryota</taxon>
        <taxon>Viridiplantae</taxon>
        <taxon>Streptophyta</taxon>
        <taxon>Embryophyta</taxon>
        <taxon>Tracheophyta</taxon>
        <taxon>Spermatophyta</taxon>
        <taxon>Magnoliopsida</taxon>
        <taxon>Liliopsida</taxon>
        <taxon>Poales</taxon>
        <taxon>Poaceae</taxon>
        <taxon>PACMAD clade</taxon>
        <taxon>Panicoideae</taxon>
        <taxon>Panicodae</taxon>
        <taxon>Paniceae</taxon>
        <taxon>Panicinae</taxon>
        <taxon>Panicum</taxon>
        <taxon>Panicum sect. Hiantes</taxon>
    </lineage>
</organism>
<dbReference type="AlphaFoldDB" id="A0A8T0RB82"/>
<feature type="compositionally biased region" description="Low complexity" evidence="1">
    <location>
        <begin position="10"/>
        <end position="36"/>
    </location>
</feature>
<evidence type="ECO:0008006" key="4">
    <source>
        <dbReference type="Google" id="ProtNLM"/>
    </source>
</evidence>
<protein>
    <recommendedName>
        <fullName evidence="4">MATH domain-containing protein</fullName>
    </recommendedName>
</protein>
<feature type="region of interest" description="Disordered" evidence="1">
    <location>
        <begin position="1"/>
        <end position="42"/>
    </location>
</feature>
<gene>
    <name evidence="2" type="ORF">PVAP13_6KG110026</name>
</gene>